<name>A0A401LT70_9BACE</name>
<protein>
    <submittedName>
        <fullName evidence="1">Uncharacterized protein</fullName>
    </submittedName>
</protein>
<dbReference type="RefSeq" id="WP_125040916.1">
    <property type="nucleotide sequence ID" value="NZ_BHWB01000004.1"/>
</dbReference>
<dbReference type="AlphaFoldDB" id="A0A401LT70"/>
<accession>A0A401LT70</accession>
<organism evidence="1 2">
    <name type="scientific">Bacteroides faecalis</name>
    <dbReference type="NCBI Taxonomy" id="2447885"/>
    <lineage>
        <taxon>Bacteria</taxon>
        <taxon>Pseudomonadati</taxon>
        <taxon>Bacteroidota</taxon>
        <taxon>Bacteroidia</taxon>
        <taxon>Bacteroidales</taxon>
        <taxon>Bacteroidaceae</taxon>
        <taxon>Bacteroides</taxon>
    </lineage>
</organism>
<evidence type="ECO:0000313" key="1">
    <source>
        <dbReference type="EMBL" id="GCB34782.1"/>
    </source>
</evidence>
<gene>
    <name evidence="1" type="ORF">KGMB02408_17270</name>
</gene>
<dbReference type="Proteomes" id="UP000288079">
    <property type="component" value="Unassembled WGS sequence"/>
</dbReference>
<proteinExistence type="predicted"/>
<reference evidence="1 2" key="1">
    <citation type="submission" date="2018-10" db="EMBL/GenBank/DDBJ databases">
        <title>Draft Genome Sequence of Bacteroides sp. KCTC 15687.</title>
        <authorList>
            <person name="Yu S.Y."/>
            <person name="Kim J.S."/>
            <person name="Oh B.S."/>
            <person name="Park S.H."/>
            <person name="Kang S.W."/>
            <person name="Park J.E."/>
            <person name="Choi S.H."/>
            <person name="Han K.I."/>
            <person name="Lee K.C."/>
            <person name="Eom M.K."/>
            <person name="Suh M.K."/>
            <person name="Lee D.H."/>
            <person name="Yoon H."/>
            <person name="Kim B."/>
            <person name="Yang S.J."/>
            <person name="Lee J.S."/>
            <person name="Lee J.H."/>
        </authorList>
    </citation>
    <scope>NUCLEOTIDE SEQUENCE [LARGE SCALE GENOMIC DNA]</scope>
    <source>
        <strain evidence="1 2">KCTC 15687</strain>
    </source>
</reference>
<comment type="caution">
    <text evidence="1">The sequence shown here is derived from an EMBL/GenBank/DDBJ whole genome shotgun (WGS) entry which is preliminary data.</text>
</comment>
<sequence length="65" mass="7818">MARLKTHEDKRVPVPEDEYLRLMENTMILEALKIAGIEELPIWKAMRRILDDKRVKLHIRPVRKN</sequence>
<keyword evidence="2" id="KW-1185">Reference proteome</keyword>
<dbReference type="EMBL" id="BHWB01000004">
    <property type="protein sequence ID" value="GCB34782.1"/>
    <property type="molecule type" value="Genomic_DNA"/>
</dbReference>
<dbReference type="OrthoDB" id="1040728at2"/>
<evidence type="ECO:0000313" key="2">
    <source>
        <dbReference type="Proteomes" id="UP000288079"/>
    </source>
</evidence>